<dbReference type="Gene3D" id="3.40.980.10">
    <property type="entry name" value="MoaB/Mog-like domain"/>
    <property type="match status" value="1"/>
</dbReference>
<dbReference type="Gene3D" id="3.90.105.10">
    <property type="entry name" value="Molybdopterin biosynthesis moea protein, domain 2"/>
    <property type="match status" value="1"/>
</dbReference>
<dbReference type="InterPro" id="IPR001453">
    <property type="entry name" value="MoaB/Mog_dom"/>
</dbReference>
<evidence type="ECO:0000256" key="5">
    <source>
        <dbReference type="ARBA" id="ARBA00047317"/>
    </source>
</evidence>
<dbReference type="SMART" id="SM00382">
    <property type="entry name" value="AAA"/>
    <property type="match status" value="1"/>
</dbReference>
<name>A0ABV6RZW3_9GAMM</name>
<reference evidence="8 9" key="1">
    <citation type="submission" date="2024-09" db="EMBL/GenBank/DDBJ databases">
        <authorList>
            <person name="Sun Q."/>
            <person name="Mori K."/>
        </authorList>
    </citation>
    <scope>NUCLEOTIDE SEQUENCE [LARGE SCALE GENOMIC DNA]</scope>
    <source>
        <strain evidence="8 9">KCTC 23076</strain>
    </source>
</reference>
<dbReference type="InterPro" id="IPR036135">
    <property type="entry name" value="MoeA_linker/N_sf"/>
</dbReference>
<dbReference type="SUPFAM" id="SSF52540">
    <property type="entry name" value="P-loop containing nucleoside triphosphate hydrolases"/>
    <property type="match status" value="1"/>
</dbReference>
<evidence type="ECO:0000256" key="3">
    <source>
        <dbReference type="ARBA" id="ARBA00022741"/>
    </source>
</evidence>
<dbReference type="InterPro" id="IPR003439">
    <property type="entry name" value="ABC_transporter-like_ATP-bd"/>
</dbReference>
<keyword evidence="6" id="KW-0501">Molybdenum cofactor biosynthesis</keyword>
<comment type="caution">
    <text evidence="8">The sequence shown here is derived from an EMBL/GenBank/DDBJ whole genome shotgun (WGS) entry which is preliminary data.</text>
</comment>
<comment type="cofactor">
    <cofactor evidence="6">
        <name>Mg(2+)</name>
        <dbReference type="ChEBI" id="CHEBI:18420"/>
    </cofactor>
</comment>
<dbReference type="PANTHER" id="PTHR10192">
    <property type="entry name" value="MOLYBDOPTERIN BIOSYNTHESIS PROTEIN"/>
    <property type="match status" value="1"/>
</dbReference>
<keyword evidence="6" id="KW-0808">Transferase</keyword>
<evidence type="ECO:0000256" key="1">
    <source>
        <dbReference type="ARBA" id="ARBA00002901"/>
    </source>
</evidence>
<protein>
    <recommendedName>
        <fullName evidence="6">Molybdopterin molybdenumtransferase</fullName>
        <ecNumber evidence="6">2.10.1.1</ecNumber>
    </recommendedName>
</protein>
<evidence type="ECO:0000256" key="2">
    <source>
        <dbReference type="ARBA" id="ARBA00010763"/>
    </source>
</evidence>
<dbReference type="Pfam" id="PF03453">
    <property type="entry name" value="MoeA_N"/>
    <property type="match status" value="1"/>
</dbReference>
<dbReference type="Gene3D" id="2.40.340.10">
    <property type="entry name" value="MoeA, C-terminal, domain IV"/>
    <property type="match status" value="1"/>
</dbReference>
<keyword evidence="9" id="KW-1185">Reference proteome</keyword>
<dbReference type="SMART" id="SM00852">
    <property type="entry name" value="MoCF_biosynth"/>
    <property type="match status" value="1"/>
</dbReference>
<dbReference type="Proteomes" id="UP001589896">
    <property type="component" value="Unassembled WGS sequence"/>
</dbReference>
<dbReference type="PROSITE" id="PS50893">
    <property type="entry name" value="ABC_TRANSPORTER_2"/>
    <property type="match status" value="1"/>
</dbReference>
<dbReference type="PANTHER" id="PTHR10192:SF5">
    <property type="entry name" value="GEPHYRIN"/>
    <property type="match status" value="1"/>
</dbReference>
<evidence type="ECO:0000256" key="4">
    <source>
        <dbReference type="ARBA" id="ARBA00022840"/>
    </source>
</evidence>
<keyword evidence="4" id="KW-0067">ATP-binding</keyword>
<keyword evidence="6" id="KW-0500">Molybdenum</keyword>
<dbReference type="EMBL" id="JBHLTG010000014">
    <property type="protein sequence ID" value="MFC0682525.1"/>
    <property type="molecule type" value="Genomic_DNA"/>
</dbReference>
<proteinExistence type="inferred from homology"/>
<dbReference type="InterPro" id="IPR036425">
    <property type="entry name" value="MoaB/Mog-like_dom_sf"/>
</dbReference>
<dbReference type="SUPFAM" id="SSF53218">
    <property type="entry name" value="Molybdenum cofactor biosynthesis proteins"/>
    <property type="match status" value="1"/>
</dbReference>
<comment type="function">
    <text evidence="1 6">Catalyzes the insertion of molybdate into adenylated molybdopterin with the concomitant release of AMP.</text>
</comment>
<comment type="pathway">
    <text evidence="6">Cofactor biosynthesis; molybdopterin biosynthesis.</text>
</comment>
<dbReference type="InterPro" id="IPR027417">
    <property type="entry name" value="P-loop_NTPase"/>
</dbReference>
<dbReference type="Gene3D" id="2.170.190.11">
    <property type="entry name" value="Molybdopterin biosynthesis moea protein, domain 3"/>
    <property type="match status" value="1"/>
</dbReference>
<evidence type="ECO:0000313" key="8">
    <source>
        <dbReference type="EMBL" id="MFC0682525.1"/>
    </source>
</evidence>
<dbReference type="Pfam" id="PF00005">
    <property type="entry name" value="ABC_tran"/>
    <property type="match status" value="1"/>
</dbReference>
<dbReference type="RefSeq" id="WP_386676620.1">
    <property type="nucleotide sequence ID" value="NZ_JBHLTG010000014.1"/>
</dbReference>
<dbReference type="Gene3D" id="3.40.50.300">
    <property type="entry name" value="P-loop containing nucleotide triphosphate hydrolases"/>
    <property type="match status" value="1"/>
</dbReference>
<keyword evidence="6" id="KW-0460">Magnesium</keyword>
<feature type="domain" description="ABC transporter" evidence="7">
    <location>
        <begin position="1"/>
        <end position="238"/>
    </location>
</feature>
<dbReference type="SUPFAM" id="SSF63867">
    <property type="entry name" value="MoeA C-terminal domain-like"/>
    <property type="match status" value="1"/>
</dbReference>
<keyword evidence="3" id="KW-0547">Nucleotide-binding</keyword>
<dbReference type="EC" id="2.10.1.1" evidence="6"/>
<gene>
    <name evidence="8" type="primary">glp</name>
    <name evidence="8" type="ORF">ACFFGH_32240</name>
</gene>
<evidence type="ECO:0000256" key="6">
    <source>
        <dbReference type="RuleBase" id="RU365090"/>
    </source>
</evidence>
<comment type="similarity">
    <text evidence="2 6">Belongs to the MoeA family.</text>
</comment>
<evidence type="ECO:0000259" key="7">
    <source>
        <dbReference type="PROSITE" id="PS50893"/>
    </source>
</evidence>
<evidence type="ECO:0000313" key="9">
    <source>
        <dbReference type="Proteomes" id="UP001589896"/>
    </source>
</evidence>
<sequence length="657" mass="67325">MTAGTLSVRFRSAVRRVDLALEVEPGSTLGVVGPNGAGKSTLLEVIAGLLVPDSGRATLGDEVLFDLDGGARRIWMPAASRAVTLLGQRPLLFPHLSVLENVAFAPRSAGRSRREAHEQAKRWLAEVGAEQLGDRLPGRLSGGQAQRVALARALAAEPAVLLLDEPLSAVDAPGTEELRGLLGRVLRGRTALLVSHDASEIEELASRTVRIRDGRIADPPVTAAVAPPPPGTAIGGGPTATGAVCVAEHTRAVAELLAGIPVGTEELAVAAGPAAVGLGRILAQDVHAGNALPPFDNSQMDGFAVRSAELAGAAANRPVLLASSGTIPAGAPIGELPGGTAAPIMTGAPIPAGADAVVPVEATESGRFPRTPGEPVGFPAPVEPGRFVRRRGSDLDAGALVLAAGTRLGPAQWGVLAASGIGTVQLEAPLRVLLVSTGLELRAPGSALESGQIHDANGVSLAAALAESGVAVISRLLSNDDPAALDRMIADEPGVDLVLTTGGVSAGDFEVVKLALEPRGVRFRSVAMQPGGPQGLGIAHLDDGRLMPVVAFPGNPVSALVSFELFLRPLLRHRAGLEPADRERFRAPLAHPVESPPKHQVRRGELDAAGRVALIGGPGSHLLHAYARSTLLVHLPPEARQLAAGDEVEVWRIGGTA</sequence>
<dbReference type="InterPro" id="IPR017871">
    <property type="entry name" value="ABC_transporter-like_CS"/>
</dbReference>
<comment type="catalytic activity">
    <reaction evidence="5">
        <text>adenylyl-molybdopterin + molybdate = Mo-molybdopterin + AMP + H(+)</text>
        <dbReference type="Rhea" id="RHEA:35047"/>
        <dbReference type="ChEBI" id="CHEBI:15378"/>
        <dbReference type="ChEBI" id="CHEBI:36264"/>
        <dbReference type="ChEBI" id="CHEBI:62727"/>
        <dbReference type="ChEBI" id="CHEBI:71302"/>
        <dbReference type="ChEBI" id="CHEBI:456215"/>
        <dbReference type="EC" id="2.10.1.1"/>
    </reaction>
</comment>
<dbReference type="InterPro" id="IPR036688">
    <property type="entry name" value="MoeA_C_domain_IV_sf"/>
</dbReference>
<dbReference type="InterPro" id="IPR003593">
    <property type="entry name" value="AAA+_ATPase"/>
</dbReference>
<dbReference type="Pfam" id="PF00994">
    <property type="entry name" value="MoCF_biosynth"/>
    <property type="match status" value="1"/>
</dbReference>
<dbReference type="CDD" id="cd00887">
    <property type="entry name" value="MoeA"/>
    <property type="match status" value="1"/>
</dbReference>
<dbReference type="InterPro" id="IPR038987">
    <property type="entry name" value="MoeA-like"/>
</dbReference>
<dbReference type="SUPFAM" id="SSF63882">
    <property type="entry name" value="MoeA N-terminal region -like"/>
    <property type="match status" value="1"/>
</dbReference>
<dbReference type="InterPro" id="IPR005110">
    <property type="entry name" value="MoeA_linker/N"/>
</dbReference>
<dbReference type="PROSITE" id="PS00211">
    <property type="entry name" value="ABC_TRANSPORTER_1"/>
    <property type="match status" value="1"/>
</dbReference>
<keyword evidence="6" id="KW-0479">Metal-binding</keyword>
<accession>A0ABV6RZW3</accession>
<organism evidence="8 9">
    <name type="scientific">Lysobacter korlensis</name>
    <dbReference type="NCBI Taxonomy" id="553636"/>
    <lineage>
        <taxon>Bacteria</taxon>
        <taxon>Pseudomonadati</taxon>
        <taxon>Pseudomonadota</taxon>
        <taxon>Gammaproteobacteria</taxon>
        <taxon>Lysobacterales</taxon>
        <taxon>Lysobacteraceae</taxon>
        <taxon>Lysobacter</taxon>
    </lineage>
</organism>
<dbReference type="NCBIfam" id="NF045515">
    <property type="entry name" value="Glp_gephyrin"/>
    <property type="match status" value="1"/>
</dbReference>